<dbReference type="AlphaFoldDB" id="A0A411E9U9"/>
<gene>
    <name evidence="2" type="ORF">EQY75_07155</name>
</gene>
<dbReference type="EMBL" id="CP035544">
    <property type="protein sequence ID" value="QBA64327.1"/>
    <property type="molecule type" value="Genomic_DNA"/>
</dbReference>
<dbReference type="RefSeq" id="WP_129604321.1">
    <property type="nucleotide sequence ID" value="NZ_CP035544.1"/>
</dbReference>
<evidence type="ECO:0000256" key="1">
    <source>
        <dbReference type="SAM" id="SignalP"/>
    </source>
</evidence>
<dbReference type="Proteomes" id="UP000290889">
    <property type="component" value="Chromosome"/>
</dbReference>
<organism evidence="2 3">
    <name type="scientific">Muriicola soli</name>
    <dbReference type="NCBI Taxonomy" id="2507538"/>
    <lineage>
        <taxon>Bacteria</taxon>
        <taxon>Pseudomonadati</taxon>
        <taxon>Bacteroidota</taxon>
        <taxon>Flavobacteriia</taxon>
        <taxon>Flavobacteriales</taxon>
        <taxon>Flavobacteriaceae</taxon>
        <taxon>Muriicola</taxon>
    </lineage>
</organism>
<evidence type="ECO:0008006" key="4">
    <source>
        <dbReference type="Google" id="ProtNLM"/>
    </source>
</evidence>
<feature type="signal peptide" evidence="1">
    <location>
        <begin position="1"/>
        <end position="19"/>
    </location>
</feature>
<keyword evidence="3" id="KW-1185">Reference proteome</keyword>
<sequence length="235" mass="26410">MKICAVLALALLAFTSVSANCNNAYASAAYSLSHAKKSMGANNFEHQQYYAERALTAFEKAKAQNENCGCQKATDPILDGIENLETALKQEKWEMGRFYTKKALENAEQLLGNLDICTIGITNEENPESSEKVPPVIEDLTSTPEESVSEEWEIKKNYQQQAEAELAELEKSIRELVTLFQCDKAKQILNSRKVKTEEELRVESLKTLRAFYVSQTIAIHNKALFAMIECSKKLE</sequence>
<proteinExistence type="predicted"/>
<dbReference type="KEGG" id="mur:EQY75_07155"/>
<accession>A0A411E9U9</accession>
<reference evidence="2 3" key="1">
    <citation type="submission" date="2019-01" db="EMBL/GenBank/DDBJ databases">
        <title>Muriicola soli sp. nov., isolated from soil.</title>
        <authorList>
            <person name="Kang H.J."/>
            <person name="Kim S.B."/>
        </authorList>
    </citation>
    <scope>NUCLEOTIDE SEQUENCE [LARGE SCALE GENOMIC DNA]</scope>
    <source>
        <strain evidence="2 3">MMS17-SY002</strain>
    </source>
</reference>
<keyword evidence="1" id="KW-0732">Signal</keyword>
<evidence type="ECO:0000313" key="2">
    <source>
        <dbReference type="EMBL" id="QBA64327.1"/>
    </source>
</evidence>
<feature type="chain" id="PRO_5019320183" description="DUF4398 domain-containing protein" evidence="1">
    <location>
        <begin position="20"/>
        <end position="235"/>
    </location>
</feature>
<evidence type="ECO:0000313" key="3">
    <source>
        <dbReference type="Proteomes" id="UP000290889"/>
    </source>
</evidence>
<name>A0A411E9U9_9FLAO</name>
<dbReference type="OrthoDB" id="1438723at2"/>
<protein>
    <recommendedName>
        <fullName evidence="4">DUF4398 domain-containing protein</fullName>
    </recommendedName>
</protein>